<organism evidence="1 2">
    <name type="scientific">Bauhinia variegata</name>
    <name type="common">Purple orchid tree</name>
    <name type="synonym">Phanera variegata</name>
    <dbReference type="NCBI Taxonomy" id="167791"/>
    <lineage>
        <taxon>Eukaryota</taxon>
        <taxon>Viridiplantae</taxon>
        <taxon>Streptophyta</taxon>
        <taxon>Embryophyta</taxon>
        <taxon>Tracheophyta</taxon>
        <taxon>Spermatophyta</taxon>
        <taxon>Magnoliopsida</taxon>
        <taxon>eudicotyledons</taxon>
        <taxon>Gunneridae</taxon>
        <taxon>Pentapetalae</taxon>
        <taxon>rosids</taxon>
        <taxon>fabids</taxon>
        <taxon>Fabales</taxon>
        <taxon>Fabaceae</taxon>
        <taxon>Cercidoideae</taxon>
        <taxon>Cercideae</taxon>
        <taxon>Bauhiniinae</taxon>
        <taxon>Bauhinia</taxon>
    </lineage>
</organism>
<protein>
    <submittedName>
        <fullName evidence="1">Uncharacterized protein</fullName>
    </submittedName>
</protein>
<dbReference type="Proteomes" id="UP000828941">
    <property type="component" value="Chromosome 6"/>
</dbReference>
<comment type="caution">
    <text evidence="1">The sequence shown here is derived from an EMBL/GenBank/DDBJ whole genome shotgun (WGS) entry which is preliminary data.</text>
</comment>
<evidence type="ECO:0000313" key="2">
    <source>
        <dbReference type="Proteomes" id="UP000828941"/>
    </source>
</evidence>
<keyword evidence="2" id="KW-1185">Reference proteome</keyword>
<evidence type="ECO:0000313" key="1">
    <source>
        <dbReference type="EMBL" id="KAI4335377.1"/>
    </source>
</evidence>
<dbReference type="EMBL" id="CM039431">
    <property type="protein sequence ID" value="KAI4335377.1"/>
    <property type="molecule type" value="Genomic_DNA"/>
</dbReference>
<proteinExistence type="predicted"/>
<accession>A0ACB9NGS6</accession>
<sequence length="383" mass="43250">MVTKVVLTKPFSIGDSDDVYRAPNLIQRILSLFNNIRPGSDLTRFQASLSFHLSLPPVFNFPKSQLQCYGESMYCTSWDLLSECNSGQSPLDRFISVVAWNISTTRPAIFGLAPYNPILGETHHVSRGNLNVLLEQVSHHPPVAALHATDEKENIQMIWCQRPVPKFNGTSVEAEVLGKRELKLLNHGEIYEMNSPNLLIRFLPIPGLDWIGNVNIRCKESGLVAELCYKSHSFLSFGGNQRLIRGKIFDSSSLKILYEVDGRWDKTVTIKDKQNGKVRVIYDAKQVISRLQTPILNDAESITATESALVWSELSQAIMNKDWEKASEAKKIVEGRQRELLRERESKGETWIPKHFVVSHSKESGWECSPIQKWVPAAPIIAL</sequence>
<gene>
    <name evidence="1" type="ORF">L6164_014025</name>
</gene>
<reference evidence="1 2" key="1">
    <citation type="journal article" date="2022" name="DNA Res.">
        <title>Chromosomal-level genome assembly of the orchid tree Bauhinia variegata (Leguminosae; Cercidoideae) supports the allotetraploid origin hypothesis of Bauhinia.</title>
        <authorList>
            <person name="Zhong Y."/>
            <person name="Chen Y."/>
            <person name="Zheng D."/>
            <person name="Pang J."/>
            <person name="Liu Y."/>
            <person name="Luo S."/>
            <person name="Meng S."/>
            <person name="Qian L."/>
            <person name="Wei D."/>
            <person name="Dai S."/>
            <person name="Zhou R."/>
        </authorList>
    </citation>
    <scope>NUCLEOTIDE SEQUENCE [LARGE SCALE GENOMIC DNA]</scope>
    <source>
        <strain evidence="1">BV-YZ2020</strain>
    </source>
</reference>
<name>A0ACB9NGS6_BAUVA</name>